<dbReference type="AlphaFoldDB" id="F4LK52"/>
<evidence type="ECO:0000259" key="6">
    <source>
        <dbReference type="Pfam" id="PF00155"/>
    </source>
</evidence>
<organism evidence="7 8">
    <name type="scientific">Treponema brennaborense (strain DSM 12168 / CIP 105900 / DD5/3)</name>
    <dbReference type="NCBI Taxonomy" id="906968"/>
    <lineage>
        <taxon>Bacteria</taxon>
        <taxon>Pseudomonadati</taxon>
        <taxon>Spirochaetota</taxon>
        <taxon>Spirochaetia</taxon>
        <taxon>Spirochaetales</taxon>
        <taxon>Treponemataceae</taxon>
        <taxon>Treponema</taxon>
    </lineage>
</organism>
<sequence>MLHFLAQELNDILTSTAPGALLSDFGQRMYFPKGIIAQSAEAKQFGKKANGTIGMTVKDGKPVILPCIHKQVPDLSSAELVAYAPTAGNPELRQLWKEKIIRKNPALTGKNFSLPVVVPGLTAGISYLCDLFLSEGDVLLSGDPSWDNYVLIAESRRKARFVQFNMFTEAGLDGRFNCAEFKKAVETNAASGKLRILLNFPQNPSGYSPTKSEADEICSIIKETAEKGCTVMVWCDDAYFGLNYESDIEAQSLFARLADMHENVFAAKIDGPTKEDFVWGFRCGFLTFAGKGLTDAHYDALVKKLMGDIRSSVSCCSTPPQSIMLRAFKEASLEAEKKEFRDMLERRYRKVRTFLEGKRTHPVLQPMPFNSGYFMSLRCNGIDAEQLRQKLLHEKGIGGIAIDDKTFRIAFSSIDERLIDEVYEAVYTTADELAHS</sequence>
<name>F4LK52_TREBD</name>
<dbReference type="PANTHER" id="PTHR46383:SF1">
    <property type="entry name" value="ASPARTATE AMINOTRANSFERASE"/>
    <property type="match status" value="1"/>
</dbReference>
<dbReference type="HOGENOM" id="CLU_052346_1_0_12"/>
<dbReference type="KEGG" id="tbe:Trebr_2099"/>
<feature type="domain" description="Aminotransferase class I/classII large" evidence="6">
    <location>
        <begin position="60"/>
        <end position="425"/>
    </location>
</feature>
<dbReference type="STRING" id="906968.Trebr_2099"/>
<gene>
    <name evidence="7" type="ordered locus">Trebr_2099</name>
</gene>
<keyword evidence="4" id="KW-0808">Transferase</keyword>
<dbReference type="EMBL" id="CP002696">
    <property type="protein sequence ID" value="AEE17514.1"/>
    <property type="molecule type" value="Genomic_DNA"/>
</dbReference>
<dbReference type="GO" id="GO:0030170">
    <property type="term" value="F:pyridoxal phosphate binding"/>
    <property type="evidence" value="ECO:0007669"/>
    <property type="project" value="InterPro"/>
</dbReference>
<dbReference type="Gene3D" id="3.40.640.10">
    <property type="entry name" value="Type I PLP-dependent aspartate aminotransferase-like (Major domain)"/>
    <property type="match status" value="1"/>
</dbReference>
<protein>
    <submittedName>
        <fullName evidence="7">Aminotransferase class I and II</fullName>
    </submittedName>
</protein>
<dbReference type="Gene3D" id="3.90.1150.10">
    <property type="entry name" value="Aspartate Aminotransferase, domain 1"/>
    <property type="match status" value="1"/>
</dbReference>
<evidence type="ECO:0000256" key="3">
    <source>
        <dbReference type="ARBA" id="ARBA00022576"/>
    </source>
</evidence>
<dbReference type="Pfam" id="PF00155">
    <property type="entry name" value="Aminotran_1_2"/>
    <property type="match status" value="1"/>
</dbReference>
<comment type="similarity">
    <text evidence="2">Belongs to the class-I pyridoxal-phosphate-dependent aminotransferase family.</text>
</comment>
<dbReference type="InterPro" id="IPR004839">
    <property type="entry name" value="Aminotransferase_I/II_large"/>
</dbReference>
<proteinExistence type="inferred from homology"/>
<dbReference type="InterPro" id="IPR015422">
    <property type="entry name" value="PyrdxlP-dep_Trfase_small"/>
</dbReference>
<keyword evidence="3 7" id="KW-0032">Aminotransferase</keyword>
<keyword evidence="8" id="KW-1185">Reference proteome</keyword>
<evidence type="ECO:0000313" key="7">
    <source>
        <dbReference type="EMBL" id="AEE17514.1"/>
    </source>
</evidence>
<evidence type="ECO:0000313" key="8">
    <source>
        <dbReference type="Proteomes" id="UP000006546"/>
    </source>
</evidence>
<dbReference type="PANTHER" id="PTHR46383">
    <property type="entry name" value="ASPARTATE AMINOTRANSFERASE"/>
    <property type="match status" value="1"/>
</dbReference>
<evidence type="ECO:0000256" key="4">
    <source>
        <dbReference type="ARBA" id="ARBA00022679"/>
    </source>
</evidence>
<dbReference type="InterPro" id="IPR015424">
    <property type="entry name" value="PyrdxlP-dep_Trfase"/>
</dbReference>
<dbReference type="Proteomes" id="UP000006546">
    <property type="component" value="Chromosome"/>
</dbReference>
<comment type="cofactor">
    <cofactor evidence="1">
        <name>pyridoxal 5'-phosphate</name>
        <dbReference type="ChEBI" id="CHEBI:597326"/>
    </cofactor>
</comment>
<accession>F4LK52</accession>
<evidence type="ECO:0000256" key="5">
    <source>
        <dbReference type="ARBA" id="ARBA00022898"/>
    </source>
</evidence>
<dbReference type="InterPro" id="IPR015421">
    <property type="entry name" value="PyrdxlP-dep_Trfase_major"/>
</dbReference>
<dbReference type="GO" id="GO:0006520">
    <property type="term" value="P:amino acid metabolic process"/>
    <property type="evidence" value="ECO:0007669"/>
    <property type="project" value="InterPro"/>
</dbReference>
<dbReference type="InterPro" id="IPR050596">
    <property type="entry name" value="AspAT/PAT-like"/>
</dbReference>
<dbReference type="SUPFAM" id="SSF53383">
    <property type="entry name" value="PLP-dependent transferases"/>
    <property type="match status" value="1"/>
</dbReference>
<dbReference type="eggNOG" id="COG0436">
    <property type="taxonomic scope" value="Bacteria"/>
</dbReference>
<dbReference type="NCBIfam" id="NF006388">
    <property type="entry name" value="PRK08637.1"/>
    <property type="match status" value="1"/>
</dbReference>
<reference evidence="8" key="1">
    <citation type="submission" date="2011-04" db="EMBL/GenBank/DDBJ databases">
        <title>The complete genome of Treponema brennaborense DSM 12168.</title>
        <authorList>
            <person name="Lucas S."/>
            <person name="Han J."/>
            <person name="Lapidus A."/>
            <person name="Bruce D."/>
            <person name="Goodwin L."/>
            <person name="Pitluck S."/>
            <person name="Peters L."/>
            <person name="Kyrpides N."/>
            <person name="Mavromatis K."/>
            <person name="Ivanova N."/>
            <person name="Mikhailova N."/>
            <person name="Pagani I."/>
            <person name="Teshima H."/>
            <person name="Detter J.C."/>
            <person name="Tapia R."/>
            <person name="Han C."/>
            <person name="Land M."/>
            <person name="Hauser L."/>
            <person name="Markowitz V."/>
            <person name="Cheng J.-F."/>
            <person name="Hugenholtz P."/>
            <person name="Woyke T."/>
            <person name="Wu D."/>
            <person name="Gronow S."/>
            <person name="Wellnitz S."/>
            <person name="Brambilla E."/>
            <person name="Klenk H.-P."/>
            <person name="Eisen J.A."/>
        </authorList>
    </citation>
    <scope>NUCLEOTIDE SEQUENCE [LARGE SCALE GENOMIC DNA]</scope>
    <source>
        <strain evidence="8">DSM 12168 / CIP 105900 / DD5/3</strain>
    </source>
</reference>
<evidence type="ECO:0000256" key="1">
    <source>
        <dbReference type="ARBA" id="ARBA00001933"/>
    </source>
</evidence>
<dbReference type="RefSeq" id="WP_013759217.1">
    <property type="nucleotide sequence ID" value="NC_015500.1"/>
</dbReference>
<evidence type="ECO:0000256" key="2">
    <source>
        <dbReference type="ARBA" id="ARBA00007441"/>
    </source>
</evidence>
<keyword evidence="5" id="KW-0663">Pyridoxal phosphate</keyword>
<dbReference type="CDD" id="cd00609">
    <property type="entry name" value="AAT_like"/>
    <property type="match status" value="1"/>
</dbReference>
<dbReference type="GO" id="GO:0008483">
    <property type="term" value="F:transaminase activity"/>
    <property type="evidence" value="ECO:0007669"/>
    <property type="project" value="UniProtKB-KW"/>
</dbReference>
<dbReference type="OrthoDB" id="9762162at2"/>